<keyword evidence="2" id="KW-0378">Hydrolase</keyword>
<dbReference type="PANTHER" id="PTHR47959:SF13">
    <property type="entry name" value="ATP-DEPENDENT RNA HELICASE RHLE"/>
    <property type="match status" value="1"/>
</dbReference>
<evidence type="ECO:0000256" key="4">
    <source>
        <dbReference type="ARBA" id="ARBA00022840"/>
    </source>
</evidence>
<dbReference type="GO" id="GO:0005524">
    <property type="term" value="F:ATP binding"/>
    <property type="evidence" value="ECO:0007669"/>
    <property type="project" value="UniProtKB-KW"/>
</dbReference>
<evidence type="ECO:0000256" key="2">
    <source>
        <dbReference type="ARBA" id="ARBA00022801"/>
    </source>
</evidence>
<protein>
    <recommendedName>
        <fullName evidence="11">RNA helicase</fullName>
    </recommendedName>
</protein>
<feature type="compositionally biased region" description="Basic and acidic residues" evidence="6">
    <location>
        <begin position="53"/>
        <end position="65"/>
    </location>
</feature>
<evidence type="ECO:0000256" key="3">
    <source>
        <dbReference type="ARBA" id="ARBA00022806"/>
    </source>
</evidence>
<evidence type="ECO:0000256" key="5">
    <source>
        <dbReference type="ARBA" id="ARBA00022884"/>
    </source>
</evidence>
<dbReference type="AlphaFoldDB" id="A0A7H9HXP1"/>
<dbReference type="Proteomes" id="UP000510647">
    <property type="component" value="Chromosome 5"/>
</dbReference>
<evidence type="ECO:0000259" key="8">
    <source>
        <dbReference type="PROSITE" id="PS51194"/>
    </source>
</evidence>
<dbReference type="GO" id="GO:0005829">
    <property type="term" value="C:cytosol"/>
    <property type="evidence" value="ECO:0007669"/>
    <property type="project" value="TreeGrafter"/>
</dbReference>
<dbReference type="InterPro" id="IPR001650">
    <property type="entry name" value="Helicase_C-like"/>
</dbReference>
<dbReference type="GO" id="GO:0003724">
    <property type="term" value="F:RNA helicase activity"/>
    <property type="evidence" value="ECO:0007669"/>
    <property type="project" value="TreeGrafter"/>
</dbReference>
<evidence type="ECO:0000313" key="10">
    <source>
        <dbReference type="Proteomes" id="UP000510647"/>
    </source>
</evidence>
<dbReference type="Pfam" id="PF00270">
    <property type="entry name" value="DEAD"/>
    <property type="match status" value="1"/>
</dbReference>
<dbReference type="EMBL" id="CP059271">
    <property type="protein sequence ID" value="QLQ81192.1"/>
    <property type="molecule type" value="Genomic_DNA"/>
</dbReference>
<name>A0A7H9HXP1_9SACH</name>
<dbReference type="PANTHER" id="PTHR47959">
    <property type="entry name" value="ATP-DEPENDENT RNA HELICASE RHLE-RELATED"/>
    <property type="match status" value="1"/>
</dbReference>
<evidence type="ECO:0000313" key="9">
    <source>
        <dbReference type="EMBL" id="QLQ81192.1"/>
    </source>
</evidence>
<dbReference type="CDD" id="cd18787">
    <property type="entry name" value="SF2_C_DEAD"/>
    <property type="match status" value="1"/>
</dbReference>
<dbReference type="InterPro" id="IPR027417">
    <property type="entry name" value="P-loop_NTPase"/>
</dbReference>
<feature type="domain" description="Helicase C-terminal" evidence="8">
    <location>
        <begin position="355"/>
        <end position="542"/>
    </location>
</feature>
<sequence>MRLVKHLFGPGRGYGALFVRNYAKRALKTERSKGSFKLASSVGPTKKVRSRNNVKDNSKSRDPKTFRYGNFGGLKDSVSSDGERLLSKITDFDQLKILPSVRTAVRRIIETESLYKGKEVVPSPIQVMSIKRMASKLMDPKLQVHAIAAETGSGKTLAYLVPLLDYLKRQEVEFPDLWESLKDKVVIRSVILVPTHELVTQVHETVSKTEDVLGLHTYKWGAGSPYTEFLDKVKERIDILVTTPAKLLSLFNIRMISRADKLLSHVKFMVLDEADTLMDQSWIEETHQAIRKMPNANHVVFCSATIPTEFNKTLDRLFPTVVSITTPRLHKLPNTLEFKMIDASLNPYKGSKIKVLAQTLYAIVNDGTELNYEKRCIVFVNEKKDVPGVVEKLSKTYGHDCVGLTGSDTVEDRATKIKAFLDPPKPLQGVRTSGSTGRDVKRVKVPDSNVTIVYDVATRAEESKPPLKVLVTTDLMARGLNFKGVKNVILYDVPKTSIDLVHRAGRTGRMRQSGRVFMIVEKSTKSWARAIPRVVKKNIAIS</sequence>
<keyword evidence="10" id="KW-1185">Reference proteome</keyword>
<reference evidence="9 10" key="1">
    <citation type="submission" date="2020-06" db="EMBL/GenBank/DDBJ databases">
        <title>The yeast mating-type switching endonuclease HO is a domesticated member of an unorthodox homing genetic element family.</title>
        <authorList>
            <person name="Coughlan A.Y."/>
            <person name="Lombardi L."/>
            <person name="Braun-Galleani S."/>
            <person name="Martos A.R."/>
            <person name="Galeote V."/>
            <person name="Bigey F."/>
            <person name="Dequin S."/>
            <person name="Byrne K.P."/>
            <person name="Wolfe K.H."/>
        </authorList>
    </citation>
    <scope>NUCLEOTIDE SEQUENCE [LARGE SCALE GENOMIC DNA]</scope>
    <source>
        <strain evidence="9 10">CBS2947</strain>
    </source>
</reference>
<dbReference type="GO" id="GO:0016787">
    <property type="term" value="F:hydrolase activity"/>
    <property type="evidence" value="ECO:0007669"/>
    <property type="project" value="UniProtKB-KW"/>
</dbReference>
<dbReference type="PROSITE" id="PS51192">
    <property type="entry name" value="HELICASE_ATP_BIND_1"/>
    <property type="match status" value="1"/>
</dbReference>
<dbReference type="SUPFAM" id="SSF52540">
    <property type="entry name" value="P-loop containing nucleoside triphosphate hydrolases"/>
    <property type="match status" value="1"/>
</dbReference>
<accession>A0A7H9HXP1</accession>
<dbReference type="Pfam" id="PF00271">
    <property type="entry name" value="Helicase_C"/>
    <property type="match status" value="1"/>
</dbReference>
<dbReference type="OrthoDB" id="10256233at2759"/>
<keyword evidence="1" id="KW-0547">Nucleotide-binding</keyword>
<dbReference type="PROSITE" id="PS51194">
    <property type="entry name" value="HELICASE_CTER"/>
    <property type="match status" value="1"/>
</dbReference>
<evidence type="ECO:0000256" key="1">
    <source>
        <dbReference type="ARBA" id="ARBA00022741"/>
    </source>
</evidence>
<proteinExistence type="predicted"/>
<feature type="domain" description="Helicase ATP-binding" evidence="7">
    <location>
        <begin position="136"/>
        <end position="324"/>
    </location>
</feature>
<evidence type="ECO:0008006" key="11">
    <source>
        <dbReference type="Google" id="ProtNLM"/>
    </source>
</evidence>
<evidence type="ECO:0000256" key="6">
    <source>
        <dbReference type="SAM" id="MobiDB-lite"/>
    </source>
</evidence>
<evidence type="ECO:0000259" key="7">
    <source>
        <dbReference type="PROSITE" id="PS51192"/>
    </source>
</evidence>
<dbReference type="SMART" id="SM00490">
    <property type="entry name" value="HELICc"/>
    <property type="match status" value="1"/>
</dbReference>
<dbReference type="GO" id="GO:0003723">
    <property type="term" value="F:RNA binding"/>
    <property type="evidence" value="ECO:0007669"/>
    <property type="project" value="UniProtKB-KW"/>
</dbReference>
<dbReference type="Gene3D" id="3.40.50.300">
    <property type="entry name" value="P-loop containing nucleotide triphosphate hydrolases"/>
    <property type="match status" value="2"/>
</dbReference>
<dbReference type="InterPro" id="IPR014001">
    <property type="entry name" value="Helicase_ATP-bd"/>
</dbReference>
<dbReference type="SMART" id="SM00487">
    <property type="entry name" value="DEXDc"/>
    <property type="match status" value="1"/>
</dbReference>
<organism evidence="9 10">
    <name type="scientific">Torulaspora globosa</name>
    <dbReference type="NCBI Taxonomy" id="48254"/>
    <lineage>
        <taxon>Eukaryota</taxon>
        <taxon>Fungi</taxon>
        <taxon>Dikarya</taxon>
        <taxon>Ascomycota</taxon>
        <taxon>Saccharomycotina</taxon>
        <taxon>Saccharomycetes</taxon>
        <taxon>Saccharomycetales</taxon>
        <taxon>Saccharomycetaceae</taxon>
        <taxon>Torulaspora</taxon>
    </lineage>
</organism>
<dbReference type="InterPro" id="IPR050079">
    <property type="entry name" value="DEAD_box_RNA_helicase"/>
</dbReference>
<feature type="region of interest" description="Disordered" evidence="6">
    <location>
        <begin position="38"/>
        <end position="66"/>
    </location>
</feature>
<keyword evidence="3" id="KW-0347">Helicase</keyword>
<gene>
    <name evidence="9" type="ORF">HG537_0E05470</name>
</gene>
<dbReference type="InterPro" id="IPR011545">
    <property type="entry name" value="DEAD/DEAH_box_helicase_dom"/>
</dbReference>
<keyword evidence="5" id="KW-0694">RNA-binding</keyword>
<dbReference type="GO" id="GO:0006364">
    <property type="term" value="P:rRNA processing"/>
    <property type="evidence" value="ECO:0007669"/>
    <property type="project" value="UniProtKB-ARBA"/>
</dbReference>
<keyword evidence="4" id="KW-0067">ATP-binding</keyword>